<evidence type="ECO:0000256" key="3">
    <source>
        <dbReference type="ARBA" id="ARBA00022525"/>
    </source>
</evidence>
<gene>
    <name evidence="10" type="ORF">fugu_010136</name>
</gene>
<evidence type="ECO:0000256" key="1">
    <source>
        <dbReference type="ARBA" id="ARBA00004498"/>
    </source>
</evidence>
<keyword evidence="5 9" id="KW-0732">Signal</keyword>
<evidence type="ECO:0000313" key="10">
    <source>
        <dbReference type="EMBL" id="TNN02649.1"/>
    </source>
</evidence>
<comment type="subcellular location">
    <subcellularLocation>
        <location evidence="1">Secreted</location>
        <location evidence="1">Extracellular space</location>
        <location evidence="1">Extracellular matrix</location>
    </subcellularLocation>
</comment>
<evidence type="ECO:0000256" key="7">
    <source>
        <dbReference type="ARBA" id="ARBA00023180"/>
    </source>
</evidence>
<keyword evidence="11" id="KW-1185">Reference proteome</keyword>
<evidence type="ECO:0008006" key="12">
    <source>
        <dbReference type="Google" id="ProtNLM"/>
    </source>
</evidence>
<keyword evidence="3" id="KW-0964">Secreted</keyword>
<comment type="caution">
    <text evidence="10">The sequence shown here is derived from an EMBL/GenBank/DDBJ whole genome shotgun (WGS) entry which is preliminary data.</text>
</comment>
<reference evidence="10 11" key="1">
    <citation type="submission" date="2019-04" db="EMBL/GenBank/DDBJ databases">
        <title>The sequence and de novo assembly of Takifugu bimaculatus genome using PacBio and Hi-C technologies.</title>
        <authorList>
            <person name="Xu P."/>
            <person name="Liu B."/>
            <person name="Zhou Z."/>
        </authorList>
    </citation>
    <scope>NUCLEOTIDE SEQUENCE [LARGE SCALE GENOMIC DNA]</scope>
    <source>
        <strain evidence="10">TB-2018</strain>
        <tissue evidence="10">Muscle</tissue>
    </source>
</reference>
<evidence type="ECO:0000256" key="2">
    <source>
        <dbReference type="ARBA" id="ARBA00005317"/>
    </source>
</evidence>
<accession>A0A4Z2CEP2</accession>
<dbReference type="InterPro" id="IPR008673">
    <property type="entry name" value="MAGP"/>
</dbReference>
<dbReference type="Pfam" id="PF05507">
    <property type="entry name" value="MAGP"/>
    <property type="match status" value="1"/>
</dbReference>
<evidence type="ECO:0000256" key="6">
    <source>
        <dbReference type="ARBA" id="ARBA00023157"/>
    </source>
</evidence>
<evidence type="ECO:0000256" key="8">
    <source>
        <dbReference type="SAM" id="MobiDB-lite"/>
    </source>
</evidence>
<feature type="compositionally biased region" description="Basic and acidic residues" evidence="8">
    <location>
        <begin position="151"/>
        <end position="165"/>
    </location>
</feature>
<dbReference type="Proteomes" id="UP000516260">
    <property type="component" value="Chromosome 10"/>
</dbReference>
<evidence type="ECO:0000256" key="9">
    <source>
        <dbReference type="SAM" id="SignalP"/>
    </source>
</evidence>
<sequence>MGSLPVVLLLCSFHALTAVAQEPQPESTAAPAATVPPNCREEMYPCTRMYSVHRPIKQCVGAMCFYSLPRVYVINKEICMRTVCPQDEYRKESHLPESSRIFKITRKQAPQFDLISTLRRVTSDVNDRLLKKKTEQGGNNPPLPPIPRQCRNTDRSIKRETGRDLGRLAPGPLRLHCVETTHVRVPLRPDKNTRSSRFFVNTQLRPTPIRLRLLPMSS</sequence>
<evidence type="ECO:0000256" key="5">
    <source>
        <dbReference type="ARBA" id="ARBA00022729"/>
    </source>
</evidence>
<feature type="chain" id="PRO_5021429232" description="Microfibril associated protein 5" evidence="9">
    <location>
        <begin position="21"/>
        <end position="218"/>
    </location>
</feature>
<feature type="region of interest" description="Disordered" evidence="8">
    <location>
        <begin position="131"/>
        <end position="165"/>
    </location>
</feature>
<name>A0A4Z2CEP2_9TELE</name>
<comment type="similarity">
    <text evidence="2">Belongs to the MFAP family.</text>
</comment>
<dbReference type="GO" id="GO:0001527">
    <property type="term" value="C:microfibril"/>
    <property type="evidence" value="ECO:0007669"/>
    <property type="project" value="InterPro"/>
</dbReference>
<keyword evidence="6" id="KW-1015">Disulfide bond</keyword>
<keyword evidence="7" id="KW-0325">Glycoprotein</keyword>
<organism evidence="10 11">
    <name type="scientific">Takifugu bimaculatus</name>
    <dbReference type="NCBI Taxonomy" id="433685"/>
    <lineage>
        <taxon>Eukaryota</taxon>
        <taxon>Metazoa</taxon>
        <taxon>Chordata</taxon>
        <taxon>Craniata</taxon>
        <taxon>Vertebrata</taxon>
        <taxon>Euteleostomi</taxon>
        <taxon>Actinopterygii</taxon>
        <taxon>Neopterygii</taxon>
        <taxon>Teleostei</taxon>
        <taxon>Neoteleostei</taxon>
        <taxon>Acanthomorphata</taxon>
        <taxon>Eupercaria</taxon>
        <taxon>Tetraodontiformes</taxon>
        <taxon>Tetradontoidea</taxon>
        <taxon>Tetraodontidae</taxon>
        <taxon>Takifugu</taxon>
    </lineage>
</organism>
<dbReference type="PANTHER" id="PTHR16485:SF7">
    <property type="entry name" value="MICROFIBRIL-ASSOCIATED PROTEIN 5"/>
    <property type="match status" value="1"/>
</dbReference>
<evidence type="ECO:0000256" key="4">
    <source>
        <dbReference type="ARBA" id="ARBA00022530"/>
    </source>
</evidence>
<dbReference type="GO" id="GO:0048048">
    <property type="term" value="P:embryonic eye morphogenesis"/>
    <property type="evidence" value="ECO:0007669"/>
    <property type="project" value="TreeGrafter"/>
</dbReference>
<protein>
    <recommendedName>
        <fullName evidence="12">Microfibril associated protein 5</fullName>
    </recommendedName>
</protein>
<keyword evidence="4" id="KW-0272">Extracellular matrix</keyword>
<dbReference type="PANTHER" id="PTHR16485">
    <property type="entry name" value="MICROFIBRILLAR-ASSOCIATED PROTEIN 2"/>
    <property type="match status" value="1"/>
</dbReference>
<dbReference type="AlphaFoldDB" id="A0A4Z2CEP2"/>
<dbReference type="EMBL" id="SWLE01000002">
    <property type="protein sequence ID" value="TNN02649.1"/>
    <property type="molecule type" value="Genomic_DNA"/>
</dbReference>
<proteinExistence type="inferred from homology"/>
<evidence type="ECO:0000313" key="11">
    <source>
        <dbReference type="Proteomes" id="UP000516260"/>
    </source>
</evidence>
<feature type="signal peptide" evidence="9">
    <location>
        <begin position="1"/>
        <end position="20"/>
    </location>
</feature>